<dbReference type="PANTHER" id="PTHR23317:SF76">
    <property type="entry name" value="LD20667P"/>
    <property type="match status" value="1"/>
</dbReference>
<gene>
    <name evidence="1" type="ORF">APZ42_010154</name>
</gene>
<accession>A0A162CXK4</accession>
<dbReference type="AlphaFoldDB" id="A0A162CXK4"/>
<feature type="non-terminal residue" evidence="1">
    <location>
        <position position="123"/>
    </location>
</feature>
<reference evidence="1 2" key="1">
    <citation type="submission" date="2016-03" db="EMBL/GenBank/DDBJ databases">
        <title>EvidentialGene: Evidence-directed Construction of Genes on Genomes.</title>
        <authorList>
            <person name="Gilbert D.G."/>
            <person name="Choi J.-H."/>
            <person name="Mockaitis K."/>
            <person name="Colbourne J."/>
            <person name="Pfrender M."/>
        </authorList>
    </citation>
    <scope>NUCLEOTIDE SEQUENCE [LARGE SCALE GENOMIC DNA]</scope>
    <source>
        <strain evidence="1 2">Xinb3</strain>
        <tissue evidence="1">Complete organism</tissue>
    </source>
</reference>
<keyword evidence="2" id="KW-1185">Reference proteome</keyword>
<evidence type="ECO:0000313" key="1">
    <source>
        <dbReference type="EMBL" id="KZR95844.1"/>
    </source>
</evidence>
<dbReference type="InterPro" id="IPR026791">
    <property type="entry name" value="DOCK"/>
</dbReference>
<feature type="non-terminal residue" evidence="1">
    <location>
        <position position="1"/>
    </location>
</feature>
<dbReference type="EMBL" id="LRGB01027009">
    <property type="protein sequence ID" value="KZR95844.1"/>
    <property type="molecule type" value="Genomic_DNA"/>
</dbReference>
<dbReference type="GO" id="GO:0007264">
    <property type="term" value="P:small GTPase-mediated signal transduction"/>
    <property type="evidence" value="ECO:0007669"/>
    <property type="project" value="InterPro"/>
</dbReference>
<evidence type="ECO:0000313" key="2">
    <source>
        <dbReference type="Proteomes" id="UP000076858"/>
    </source>
</evidence>
<dbReference type="STRING" id="35525.A0A162CXK4"/>
<dbReference type="PANTHER" id="PTHR23317">
    <property type="entry name" value="DEDICATOR OF CYTOKINESIS DOCK"/>
    <property type="match status" value="1"/>
</dbReference>
<organism evidence="1 2">
    <name type="scientific">Daphnia magna</name>
    <dbReference type="NCBI Taxonomy" id="35525"/>
    <lineage>
        <taxon>Eukaryota</taxon>
        <taxon>Metazoa</taxon>
        <taxon>Ecdysozoa</taxon>
        <taxon>Arthropoda</taxon>
        <taxon>Crustacea</taxon>
        <taxon>Branchiopoda</taxon>
        <taxon>Diplostraca</taxon>
        <taxon>Cladocera</taxon>
        <taxon>Anomopoda</taxon>
        <taxon>Daphniidae</taxon>
        <taxon>Daphnia</taxon>
    </lineage>
</organism>
<comment type="caution">
    <text evidence="1">The sequence shown here is derived from an EMBL/GenBank/DDBJ whole genome shotgun (WGS) entry which is preliminary data.</text>
</comment>
<name>A0A162CXK4_9CRUS</name>
<dbReference type="OrthoDB" id="47328at2759"/>
<dbReference type="Proteomes" id="UP000076858">
    <property type="component" value="Unassembled WGS sequence"/>
</dbReference>
<proteinExistence type="predicted"/>
<protein>
    <submittedName>
        <fullName evidence="1">Dedicator of cytokinesis protein</fullName>
    </submittedName>
</protein>
<sequence length="123" mass="13659">DRHLDRFLNICSALEENRIVPHIGEANMETSLKQSIGDLNNSKTEQMVKFLPLILEKLIGLIVSPPLLNGQLLKCAGVAFDCLVAIVGTFTEILDHLNDPHGRNSLLATYVHFQACVPQENRV</sequence>
<dbReference type="GO" id="GO:0005085">
    <property type="term" value="F:guanyl-nucleotide exchange factor activity"/>
    <property type="evidence" value="ECO:0007669"/>
    <property type="project" value="InterPro"/>
</dbReference>